<reference evidence="6 7" key="1">
    <citation type="submission" date="2018-04" db="EMBL/GenBank/DDBJ databases">
        <authorList>
            <person name="Zhang X."/>
            <person name="Yuan J."/>
            <person name="Li F."/>
            <person name="Xiang J."/>
        </authorList>
    </citation>
    <scope>NUCLEOTIDE SEQUENCE [LARGE SCALE GENOMIC DNA]</scope>
    <source>
        <tissue evidence="6">Muscle</tissue>
    </source>
</reference>
<dbReference type="PROSITE" id="PS00658">
    <property type="entry name" value="FORK_HEAD_2"/>
    <property type="match status" value="1"/>
</dbReference>
<keyword evidence="7" id="KW-1185">Reference proteome</keyword>
<dbReference type="FunFam" id="1.10.10.10:FF:000352">
    <property type="entry name" value="Forkhead box Q2"/>
    <property type="match status" value="1"/>
</dbReference>
<keyword evidence="2 3" id="KW-0539">Nucleus</keyword>
<dbReference type="SMART" id="SM00339">
    <property type="entry name" value="FH"/>
    <property type="match status" value="1"/>
</dbReference>
<organism evidence="6 7">
    <name type="scientific">Penaeus vannamei</name>
    <name type="common">Whiteleg shrimp</name>
    <name type="synonym">Litopenaeus vannamei</name>
    <dbReference type="NCBI Taxonomy" id="6689"/>
    <lineage>
        <taxon>Eukaryota</taxon>
        <taxon>Metazoa</taxon>
        <taxon>Ecdysozoa</taxon>
        <taxon>Arthropoda</taxon>
        <taxon>Crustacea</taxon>
        <taxon>Multicrustacea</taxon>
        <taxon>Malacostraca</taxon>
        <taxon>Eumalacostraca</taxon>
        <taxon>Eucarida</taxon>
        <taxon>Decapoda</taxon>
        <taxon>Dendrobranchiata</taxon>
        <taxon>Penaeoidea</taxon>
        <taxon>Penaeidae</taxon>
        <taxon>Penaeus</taxon>
    </lineage>
</organism>
<dbReference type="GO" id="GO:0000978">
    <property type="term" value="F:RNA polymerase II cis-regulatory region sequence-specific DNA binding"/>
    <property type="evidence" value="ECO:0007669"/>
    <property type="project" value="TreeGrafter"/>
</dbReference>
<sequence>MPPRPESPAMESVCGREPSVSPPTVVAPVAVKPALSDAHAVAAPTDQQRLLYQLALAERLRLASAGLAWARPPLTAHHPHLQDTGVGGMISNNFMGSLGMPVIGGLGSVAFGGPVVSGAAGQLPPYASPHPLYGYRLVDPRMLLPRGPEEPKPQHSYIGLIAMAILSSPDKKLVLSDIYQYILDHYPYFRSRGTGWRNSIRHNLSLNDCFVKAGRSANGKGHYWAIHPANIDDFRRGDFRRRRAQRRVRKHLGLAVDDDSEPEAVSPPPPHGPTPDGLPPSASPRAPATDVPLTRPKRQFDVLSLLAPDRPRPLPPPDAHHDDPLMDSAHERHLEMPDDRLPLGEGLRLKAAEETPLAQVEAQGHFLRAAAQCLRLPEGPPRPGRPLDEGHVPSLLDNDGLKARPVEDPFLQDDEVLTASEEHRLQEEENQGAVPVCVVRHVDSPSSEQGGRAAGAPLARVAAERAVGAGDTNIVKHAHTNTVPSHAHTCARVALPSSLESDP</sequence>
<dbReference type="PROSITE" id="PS00657">
    <property type="entry name" value="FORK_HEAD_1"/>
    <property type="match status" value="1"/>
</dbReference>
<evidence type="ECO:0000259" key="5">
    <source>
        <dbReference type="PROSITE" id="PS50039"/>
    </source>
</evidence>
<accession>A0A3R7M3E6</accession>
<dbReference type="PROSITE" id="PS50039">
    <property type="entry name" value="FORK_HEAD_3"/>
    <property type="match status" value="1"/>
</dbReference>
<dbReference type="PANTHER" id="PTHR11829">
    <property type="entry name" value="FORKHEAD BOX PROTEIN"/>
    <property type="match status" value="1"/>
</dbReference>
<comment type="caution">
    <text evidence="6">The sequence shown here is derived from an EMBL/GenBank/DDBJ whole genome shotgun (WGS) entry which is preliminary data.</text>
</comment>
<dbReference type="InterPro" id="IPR001766">
    <property type="entry name" value="Fork_head_dom"/>
</dbReference>
<feature type="DNA-binding region" description="Fork-head" evidence="3">
    <location>
        <begin position="152"/>
        <end position="244"/>
    </location>
</feature>
<dbReference type="PRINTS" id="PR00053">
    <property type="entry name" value="FORKHEAD"/>
</dbReference>
<evidence type="ECO:0000313" key="6">
    <source>
        <dbReference type="EMBL" id="ROT71794.1"/>
    </source>
</evidence>
<dbReference type="InterPro" id="IPR018122">
    <property type="entry name" value="TF_fork_head_CS_1"/>
</dbReference>
<dbReference type="PANTHER" id="PTHR11829:SF343">
    <property type="entry name" value="FORK-HEAD DOMAIN-CONTAINING PROTEIN"/>
    <property type="match status" value="1"/>
</dbReference>
<dbReference type="CDD" id="cd20035">
    <property type="entry name" value="FH_FOXQ2-like"/>
    <property type="match status" value="1"/>
</dbReference>
<proteinExistence type="predicted"/>
<name>A0A3R7M3E6_PENVA</name>
<dbReference type="SUPFAM" id="SSF46785">
    <property type="entry name" value="Winged helix' DNA-binding domain"/>
    <property type="match status" value="1"/>
</dbReference>
<evidence type="ECO:0000313" key="7">
    <source>
        <dbReference type="Proteomes" id="UP000283509"/>
    </source>
</evidence>
<keyword evidence="1 3" id="KW-0238">DNA-binding</keyword>
<dbReference type="InterPro" id="IPR036388">
    <property type="entry name" value="WH-like_DNA-bd_sf"/>
</dbReference>
<dbReference type="GO" id="GO:0005634">
    <property type="term" value="C:nucleus"/>
    <property type="evidence" value="ECO:0007669"/>
    <property type="project" value="UniProtKB-SubCell"/>
</dbReference>
<dbReference type="STRING" id="6689.A0A3R7M3E6"/>
<dbReference type="GO" id="GO:0000981">
    <property type="term" value="F:DNA-binding transcription factor activity, RNA polymerase II-specific"/>
    <property type="evidence" value="ECO:0007669"/>
    <property type="project" value="TreeGrafter"/>
</dbReference>
<dbReference type="Pfam" id="PF00250">
    <property type="entry name" value="Forkhead"/>
    <property type="match status" value="1"/>
</dbReference>
<feature type="compositionally biased region" description="Pro residues" evidence="4">
    <location>
        <begin position="265"/>
        <end position="282"/>
    </location>
</feature>
<feature type="region of interest" description="Disordered" evidence="4">
    <location>
        <begin position="1"/>
        <end position="21"/>
    </location>
</feature>
<dbReference type="OrthoDB" id="5954824at2759"/>
<evidence type="ECO:0000256" key="3">
    <source>
        <dbReference type="PROSITE-ProRule" id="PRU00089"/>
    </source>
</evidence>
<protein>
    <submittedName>
        <fullName evidence="6">Putative fork head domain-containing protein FD5</fullName>
    </submittedName>
</protein>
<comment type="subcellular location">
    <subcellularLocation>
        <location evidence="3">Nucleus</location>
    </subcellularLocation>
</comment>
<feature type="domain" description="Fork-head" evidence="5">
    <location>
        <begin position="152"/>
        <end position="244"/>
    </location>
</feature>
<dbReference type="GO" id="GO:0030154">
    <property type="term" value="P:cell differentiation"/>
    <property type="evidence" value="ECO:0007669"/>
    <property type="project" value="TreeGrafter"/>
</dbReference>
<dbReference type="InterPro" id="IPR036390">
    <property type="entry name" value="WH_DNA-bd_sf"/>
</dbReference>
<feature type="region of interest" description="Disordered" evidence="4">
    <location>
        <begin position="378"/>
        <end position="405"/>
    </location>
</feature>
<dbReference type="EMBL" id="QCYY01002246">
    <property type="protein sequence ID" value="ROT71794.1"/>
    <property type="molecule type" value="Genomic_DNA"/>
</dbReference>
<dbReference type="InterPro" id="IPR050211">
    <property type="entry name" value="FOX_domain-containing"/>
</dbReference>
<dbReference type="GO" id="GO:0009653">
    <property type="term" value="P:anatomical structure morphogenesis"/>
    <property type="evidence" value="ECO:0007669"/>
    <property type="project" value="TreeGrafter"/>
</dbReference>
<dbReference type="InterPro" id="IPR030456">
    <property type="entry name" value="TF_fork_head_CS_2"/>
</dbReference>
<gene>
    <name evidence="6" type="ORF">C7M84_009865</name>
</gene>
<evidence type="ECO:0000256" key="2">
    <source>
        <dbReference type="ARBA" id="ARBA00023242"/>
    </source>
</evidence>
<evidence type="ECO:0000256" key="4">
    <source>
        <dbReference type="SAM" id="MobiDB-lite"/>
    </source>
</evidence>
<evidence type="ECO:0000256" key="1">
    <source>
        <dbReference type="ARBA" id="ARBA00023125"/>
    </source>
</evidence>
<dbReference type="AlphaFoldDB" id="A0A3R7M3E6"/>
<dbReference type="Proteomes" id="UP000283509">
    <property type="component" value="Unassembled WGS sequence"/>
</dbReference>
<dbReference type="InterPro" id="IPR047519">
    <property type="entry name" value="FH_FOXQ2-like"/>
</dbReference>
<reference evidence="6 7" key="2">
    <citation type="submission" date="2019-01" db="EMBL/GenBank/DDBJ databases">
        <title>The decoding of complex shrimp genome reveals the adaptation for benthos swimmer, frequently molting mechanism and breeding impact on genome.</title>
        <authorList>
            <person name="Sun Y."/>
            <person name="Gao Y."/>
            <person name="Yu Y."/>
        </authorList>
    </citation>
    <scope>NUCLEOTIDE SEQUENCE [LARGE SCALE GENOMIC DNA]</scope>
    <source>
        <tissue evidence="6">Muscle</tissue>
    </source>
</reference>
<dbReference type="Gene3D" id="1.10.10.10">
    <property type="entry name" value="Winged helix-like DNA-binding domain superfamily/Winged helix DNA-binding domain"/>
    <property type="match status" value="1"/>
</dbReference>
<feature type="region of interest" description="Disordered" evidence="4">
    <location>
        <begin position="250"/>
        <end position="296"/>
    </location>
</feature>